<proteinExistence type="predicted"/>
<protein>
    <submittedName>
        <fullName evidence="1">Uncharacterized protein</fullName>
    </submittedName>
</protein>
<keyword evidence="2" id="KW-1185">Reference proteome</keyword>
<dbReference type="RefSeq" id="WP_069680458.1">
    <property type="nucleotide sequence ID" value="NZ_CP017253.2"/>
</dbReference>
<dbReference type="KEGG" id="ctae:BGI42_11530"/>
<organism evidence="1 2">
    <name type="scientific">Clostridium taeniosporum</name>
    <dbReference type="NCBI Taxonomy" id="394958"/>
    <lineage>
        <taxon>Bacteria</taxon>
        <taxon>Bacillati</taxon>
        <taxon>Bacillota</taxon>
        <taxon>Clostridia</taxon>
        <taxon>Eubacteriales</taxon>
        <taxon>Clostridiaceae</taxon>
        <taxon>Clostridium</taxon>
    </lineage>
</organism>
<accession>A0A1D7XLX1</accession>
<evidence type="ECO:0000313" key="1">
    <source>
        <dbReference type="EMBL" id="AOR24326.1"/>
    </source>
</evidence>
<dbReference type="STRING" id="394958.BGI42_11530"/>
<reference evidence="2" key="1">
    <citation type="submission" date="2016-09" db="EMBL/GenBank/DDBJ databases">
        <title>Genomics of Clostridium taeniosporum, an organism which forms endospores with ribbon-like appendages.</title>
        <authorList>
            <person name="Walker J.R."/>
        </authorList>
    </citation>
    <scope>NUCLEOTIDE SEQUENCE [LARGE SCALE GENOMIC DNA]</scope>
    <source>
        <strain evidence="2">1/k</strain>
    </source>
</reference>
<name>A0A1D7XLX1_9CLOT</name>
<sequence length="70" mass="8209">MVFQFLKQLKANVTEEEFKEILEATDQDIKFNRIGFGKKTNSRTYIKICTRCARLILRIGGKYGEYLSNK</sequence>
<dbReference type="AlphaFoldDB" id="A0A1D7XLX1"/>
<dbReference type="Proteomes" id="UP000094652">
    <property type="component" value="Chromosome"/>
</dbReference>
<gene>
    <name evidence="1" type="ORF">BGI42_11530</name>
</gene>
<evidence type="ECO:0000313" key="2">
    <source>
        <dbReference type="Proteomes" id="UP000094652"/>
    </source>
</evidence>
<dbReference type="EMBL" id="CP017253">
    <property type="protein sequence ID" value="AOR24326.1"/>
    <property type="molecule type" value="Genomic_DNA"/>
</dbReference>
<dbReference type="OrthoDB" id="1922248at2"/>